<dbReference type="NCBIfam" id="TIGR03858">
    <property type="entry name" value="LLM_2I7G"/>
    <property type="match status" value="1"/>
</dbReference>
<feature type="region of interest" description="Disordered" evidence="3">
    <location>
        <begin position="1"/>
        <end position="32"/>
    </location>
</feature>
<feature type="compositionally biased region" description="Basic and acidic residues" evidence="3">
    <location>
        <begin position="1"/>
        <end position="21"/>
    </location>
</feature>
<evidence type="ECO:0000256" key="2">
    <source>
        <dbReference type="ARBA" id="ARBA00023033"/>
    </source>
</evidence>
<keyword evidence="6" id="KW-1185">Reference proteome</keyword>
<dbReference type="PANTHER" id="PTHR30137">
    <property type="entry name" value="LUCIFERASE-LIKE MONOOXYGENASE"/>
    <property type="match status" value="1"/>
</dbReference>
<keyword evidence="2" id="KW-0503">Monooxygenase</keyword>
<evidence type="ECO:0000256" key="3">
    <source>
        <dbReference type="SAM" id="MobiDB-lite"/>
    </source>
</evidence>
<dbReference type="InterPro" id="IPR011251">
    <property type="entry name" value="Luciferase-like_dom"/>
</dbReference>
<dbReference type="InterPro" id="IPR022290">
    <property type="entry name" value="LLM_Atu2307-like"/>
</dbReference>
<keyword evidence="1" id="KW-0560">Oxidoreductase</keyword>
<dbReference type="GO" id="GO:0005829">
    <property type="term" value="C:cytosol"/>
    <property type="evidence" value="ECO:0007669"/>
    <property type="project" value="TreeGrafter"/>
</dbReference>
<name>A0A934UVR4_9MICO</name>
<evidence type="ECO:0000256" key="1">
    <source>
        <dbReference type="ARBA" id="ARBA00023002"/>
    </source>
</evidence>
<dbReference type="GO" id="GO:0016705">
    <property type="term" value="F:oxidoreductase activity, acting on paired donors, with incorporation or reduction of molecular oxygen"/>
    <property type="evidence" value="ECO:0007669"/>
    <property type="project" value="InterPro"/>
</dbReference>
<dbReference type="SUPFAM" id="SSF51679">
    <property type="entry name" value="Bacterial luciferase-like"/>
    <property type="match status" value="1"/>
</dbReference>
<evidence type="ECO:0000313" key="6">
    <source>
        <dbReference type="Proteomes" id="UP000608530"/>
    </source>
</evidence>
<comment type="caution">
    <text evidence="5">The sequence shown here is derived from an EMBL/GenBank/DDBJ whole genome shotgun (WGS) entry which is preliminary data.</text>
</comment>
<dbReference type="EMBL" id="JAEHOH010000013">
    <property type="protein sequence ID" value="MBK0419493.1"/>
    <property type="molecule type" value="Genomic_DNA"/>
</dbReference>
<dbReference type="Gene3D" id="3.20.20.30">
    <property type="entry name" value="Luciferase-like domain"/>
    <property type="match status" value="1"/>
</dbReference>
<reference evidence="5" key="1">
    <citation type="submission" date="2020-12" db="EMBL/GenBank/DDBJ databases">
        <title>Leucobacter sp. CAS1, isolated from Chromium sludge.</title>
        <authorList>
            <person name="Xu Z."/>
        </authorList>
    </citation>
    <scope>NUCLEOTIDE SEQUENCE</scope>
    <source>
        <strain evidence="5">CSA1</strain>
    </source>
</reference>
<dbReference type="Proteomes" id="UP000608530">
    <property type="component" value="Unassembled WGS sequence"/>
</dbReference>
<proteinExistence type="predicted"/>
<dbReference type="GO" id="GO:0004497">
    <property type="term" value="F:monooxygenase activity"/>
    <property type="evidence" value="ECO:0007669"/>
    <property type="project" value="UniProtKB-KW"/>
</dbReference>
<evidence type="ECO:0000259" key="4">
    <source>
        <dbReference type="Pfam" id="PF00296"/>
    </source>
</evidence>
<dbReference type="InterPro" id="IPR036661">
    <property type="entry name" value="Luciferase-like_sf"/>
</dbReference>
<sequence>MTHSDARGASTDPRHQPDRTAGDPTPRSEPLRAVAGAGPEQLILGLDSFGDVTRTPAGEPVHPAQVLRDVVEQAVLADEAGVDALTLGEHHRDDFAISSPEIVLAAIAGRTRRMLLGTGVTVLSSDDPVRVYERFATLDAVSGGRAEVVLGRGSFTESFPLFGYRLSDYDELFSEKLDLFNRLRAEGPVTWSGRHRSALVEQEVHPKTEQPGGVRAWIGVGGSPHSVLRTVQLGIPMMLAIIGGDPQRFLPFVDLYRRTQQELERDPMPLGVHSPGHVADSDAEAREQLWPHFEANRNRIGAERGWPRTTRAEFEREADSGSLYVGSPETVAQRIAGTVRTLGADRFDLKYATGTMPHEQLMGSVALYGREVIPRVRELLAAR</sequence>
<feature type="domain" description="Luciferase-like" evidence="4">
    <location>
        <begin position="55"/>
        <end position="345"/>
    </location>
</feature>
<organism evidence="5 6">
    <name type="scientific">Leucobacter chromiisoli</name>
    <dbReference type="NCBI Taxonomy" id="2796471"/>
    <lineage>
        <taxon>Bacteria</taxon>
        <taxon>Bacillati</taxon>
        <taxon>Actinomycetota</taxon>
        <taxon>Actinomycetes</taxon>
        <taxon>Micrococcales</taxon>
        <taxon>Microbacteriaceae</taxon>
        <taxon>Leucobacter</taxon>
    </lineage>
</organism>
<dbReference type="PANTHER" id="PTHR30137:SF8">
    <property type="entry name" value="BLR5498 PROTEIN"/>
    <property type="match status" value="1"/>
</dbReference>
<dbReference type="InterPro" id="IPR050766">
    <property type="entry name" value="Bact_Lucif_Oxidored"/>
</dbReference>
<dbReference type="RefSeq" id="WP_200115627.1">
    <property type="nucleotide sequence ID" value="NZ_JAEHOH010000013.1"/>
</dbReference>
<evidence type="ECO:0000313" key="5">
    <source>
        <dbReference type="EMBL" id="MBK0419493.1"/>
    </source>
</evidence>
<gene>
    <name evidence="5" type="ORF">JD276_10655</name>
</gene>
<dbReference type="Pfam" id="PF00296">
    <property type="entry name" value="Bac_luciferase"/>
    <property type="match status" value="1"/>
</dbReference>
<accession>A0A934UVR4</accession>
<protein>
    <submittedName>
        <fullName evidence="5">LLM class flavin-dependent oxidoreductase</fullName>
    </submittedName>
</protein>
<dbReference type="AlphaFoldDB" id="A0A934UVR4"/>